<evidence type="ECO:0000256" key="7">
    <source>
        <dbReference type="ARBA" id="ARBA00025046"/>
    </source>
</evidence>
<dbReference type="InterPro" id="IPR036704">
    <property type="entry name" value="RraA/RraA-like_sf"/>
</dbReference>
<evidence type="ECO:0000256" key="9">
    <source>
        <dbReference type="PIRSR" id="PIRSR605493-1"/>
    </source>
</evidence>
<keyword evidence="6 10" id="KW-0456">Lyase</keyword>
<feature type="binding site" evidence="9">
    <location>
        <position position="98"/>
    </location>
    <ligand>
        <name>substrate</name>
    </ligand>
</feature>
<evidence type="ECO:0000256" key="5">
    <source>
        <dbReference type="ARBA" id="ARBA00022723"/>
    </source>
</evidence>
<reference evidence="11 12" key="1">
    <citation type="submission" date="2016-12" db="EMBL/GenBank/DDBJ databases">
        <title>Thioflexothrix psekupsii D3 genome sequencing and assembly.</title>
        <authorList>
            <person name="Fomenkov A."/>
            <person name="Vincze T."/>
            <person name="Grabovich M."/>
            <person name="Anton B.P."/>
            <person name="Dubinina G."/>
            <person name="Orlova M."/>
            <person name="Belousova E."/>
            <person name="Roberts R.J."/>
        </authorList>
    </citation>
    <scope>NUCLEOTIDE SEQUENCE [LARGE SCALE GENOMIC DNA]</scope>
    <source>
        <strain evidence="11">D3</strain>
    </source>
</reference>
<dbReference type="GO" id="GO:0008428">
    <property type="term" value="F:ribonuclease inhibitor activity"/>
    <property type="evidence" value="ECO:0007669"/>
    <property type="project" value="InterPro"/>
</dbReference>
<evidence type="ECO:0000256" key="10">
    <source>
        <dbReference type="RuleBase" id="RU004338"/>
    </source>
</evidence>
<dbReference type="RefSeq" id="WP_086487903.1">
    <property type="nucleotide sequence ID" value="NZ_MSLT01000012.1"/>
</dbReference>
<dbReference type="InterPro" id="IPR010203">
    <property type="entry name" value="RraA"/>
</dbReference>
<dbReference type="NCBIfam" id="NF006875">
    <property type="entry name" value="PRK09372.1"/>
    <property type="match status" value="1"/>
</dbReference>
<dbReference type="GO" id="GO:0047443">
    <property type="term" value="F:4-hydroxy-4-methyl-2-oxoglutarate aldolase activity"/>
    <property type="evidence" value="ECO:0007669"/>
    <property type="project" value="UniProtKB-EC"/>
</dbReference>
<comment type="cofactor">
    <cofactor evidence="9">
        <name>Mg(2+)</name>
        <dbReference type="ChEBI" id="CHEBI:18420"/>
    </cofactor>
</comment>
<dbReference type="SUPFAM" id="SSF89562">
    <property type="entry name" value="RraA-like"/>
    <property type="match status" value="1"/>
</dbReference>
<comment type="catalytic activity">
    <reaction evidence="1 10">
        <text>4-hydroxy-4-methyl-2-oxoglutarate = 2 pyruvate</text>
        <dbReference type="Rhea" id="RHEA:22748"/>
        <dbReference type="ChEBI" id="CHEBI:15361"/>
        <dbReference type="ChEBI" id="CHEBI:58276"/>
        <dbReference type="EC" id="4.1.3.17"/>
    </reaction>
</comment>
<evidence type="ECO:0000256" key="3">
    <source>
        <dbReference type="ARBA" id="ARBA00008621"/>
    </source>
</evidence>
<accession>A0A251X863</accession>
<dbReference type="InterPro" id="IPR005493">
    <property type="entry name" value="RraA/RraA-like"/>
</dbReference>
<dbReference type="EC" id="4.1.1.112" evidence="10"/>
<dbReference type="GO" id="GO:0046872">
    <property type="term" value="F:metal ion binding"/>
    <property type="evidence" value="ECO:0007669"/>
    <property type="project" value="UniProtKB-KW"/>
</dbReference>
<feature type="binding site" evidence="9">
    <location>
        <begin position="76"/>
        <end position="79"/>
    </location>
    <ligand>
        <name>substrate</name>
    </ligand>
</feature>
<feature type="binding site" evidence="9">
    <location>
        <position position="99"/>
    </location>
    <ligand>
        <name>Mg(2+)</name>
        <dbReference type="ChEBI" id="CHEBI:18420"/>
    </ligand>
</feature>
<dbReference type="PANTHER" id="PTHR33254:SF4">
    <property type="entry name" value="4-HYDROXY-4-METHYL-2-OXOGLUTARATE ALDOLASE 3-RELATED"/>
    <property type="match status" value="1"/>
</dbReference>
<dbReference type="GO" id="GO:0051252">
    <property type="term" value="P:regulation of RNA metabolic process"/>
    <property type="evidence" value="ECO:0007669"/>
    <property type="project" value="InterPro"/>
</dbReference>
<evidence type="ECO:0000256" key="2">
    <source>
        <dbReference type="ARBA" id="ARBA00001968"/>
    </source>
</evidence>
<comment type="similarity">
    <text evidence="3 10">Belongs to the class II aldolase/RraA-like family.</text>
</comment>
<proteinExistence type="inferred from homology"/>
<comment type="catalytic activity">
    <reaction evidence="8 10">
        <text>oxaloacetate + H(+) = pyruvate + CO2</text>
        <dbReference type="Rhea" id="RHEA:15641"/>
        <dbReference type="ChEBI" id="CHEBI:15361"/>
        <dbReference type="ChEBI" id="CHEBI:15378"/>
        <dbReference type="ChEBI" id="CHEBI:16452"/>
        <dbReference type="ChEBI" id="CHEBI:16526"/>
        <dbReference type="EC" id="4.1.1.112"/>
    </reaction>
</comment>
<dbReference type="Gene3D" id="3.50.30.40">
    <property type="entry name" value="Ribonuclease E inhibitor RraA/RraA-like"/>
    <property type="match status" value="1"/>
</dbReference>
<evidence type="ECO:0000256" key="1">
    <source>
        <dbReference type="ARBA" id="ARBA00001342"/>
    </source>
</evidence>
<evidence type="ECO:0000256" key="8">
    <source>
        <dbReference type="ARBA" id="ARBA00047973"/>
    </source>
</evidence>
<dbReference type="PANTHER" id="PTHR33254">
    <property type="entry name" value="4-HYDROXY-4-METHYL-2-OXOGLUTARATE ALDOLASE 3-RELATED"/>
    <property type="match status" value="1"/>
</dbReference>
<dbReference type="EMBL" id="MSLT01000012">
    <property type="protein sequence ID" value="OUD14120.1"/>
    <property type="molecule type" value="Genomic_DNA"/>
</dbReference>
<evidence type="ECO:0000256" key="6">
    <source>
        <dbReference type="ARBA" id="ARBA00023239"/>
    </source>
</evidence>
<gene>
    <name evidence="11" type="ORF">TPSD3_07215</name>
</gene>
<sequence>MTLYQTADLCDQFPEVVKVADPIFRCFGQKPSFGGEMVTVKVHEDNVLVKERLNQSGTGKVLVVDGGGSMRCALVGDLLAQAAIDNGWEGIVVYGCIRDSATINTLPIGIHALATHPLKSVKHGRGDRDLPVTFAGVTFFPGHYLYADADGMIVSSQRLVT</sequence>
<comment type="subunit">
    <text evidence="4 10">Homotrimer.</text>
</comment>
<dbReference type="NCBIfam" id="TIGR01935">
    <property type="entry name" value="NOT-MenG"/>
    <property type="match status" value="1"/>
</dbReference>
<keyword evidence="12" id="KW-1185">Reference proteome</keyword>
<dbReference type="OrthoDB" id="943692at2"/>
<dbReference type="GO" id="GO:0008948">
    <property type="term" value="F:oxaloacetate decarboxylase activity"/>
    <property type="evidence" value="ECO:0007669"/>
    <property type="project" value="UniProtKB-EC"/>
</dbReference>
<dbReference type="Pfam" id="PF03737">
    <property type="entry name" value="RraA-like"/>
    <property type="match status" value="1"/>
</dbReference>
<evidence type="ECO:0000313" key="11">
    <source>
        <dbReference type="EMBL" id="OUD14120.1"/>
    </source>
</evidence>
<comment type="function">
    <text evidence="7 10">Catalyzes the aldol cleavage of 4-hydroxy-4-methyl-2-oxoglutarate (HMG) into 2 molecules of pyruvate. Also contains a secondary oxaloacetate (OAA) decarboxylase activity due to the common pyruvate enolate transition state formed following C-C bond cleavage in the retro-aldol and decarboxylation reactions.</text>
</comment>
<evidence type="ECO:0000313" key="12">
    <source>
        <dbReference type="Proteomes" id="UP000194798"/>
    </source>
</evidence>
<dbReference type="AlphaFoldDB" id="A0A251X863"/>
<evidence type="ECO:0000256" key="4">
    <source>
        <dbReference type="ARBA" id="ARBA00011233"/>
    </source>
</evidence>
<comment type="cofactor">
    <cofactor evidence="2 10">
        <name>a divalent metal cation</name>
        <dbReference type="ChEBI" id="CHEBI:60240"/>
    </cofactor>
</comment>
<organism evidence="11 12">
    <name type="scientific">Thioflexithrix psekupsensis</name>
    <dbReference type="NCBI Taxonomy" id="1570016"/>
    <lineage>
        <taxon>Bacteria</taxon>
        <taxon>Pseudomonadati</taxon>
        <taxon>Pseudomonadota</taxon>
        <taxon>Gammaproteobacteria</taxon>
        <taxon>Thiotrichales</taxon>
        <taxon>Thioflexithrix</taxon>
    </lineage>
</organism>
<dbReference type="EC" id="4.1.3.17" evidence="10"/>
<dbReference type="CDD" id="cd16841">
    <property type="entry name" value="RraA_family"/>
    <property type="match status" value="1"/>
</dbReference>
<name>A0A251X863_9GAMM</name>
<comment type="caution">
    <text evidence="11">The sequence shown here is derived from an EMBL/GenBank/DDBJ whole genome shotgun (WGS) entry which is preliminary data.</text>
</comment>
<keyword evidence="9" id="KW-0460">Magnesium</keyword>
<dbReference type="Proteomes" id="UP000194798">
    <property type="component" value="Unassembled WGS sequence"/>
</dbReference>
<protein>
    <recommendedName>
        <fullName evidence="10">4-hydroxy-4-methyl-2-oxoglutarate aldolase</fullName>
        <shortName evidence="10">HMG aldolase</shortName>
        <ecNumber evidence="10">4.1.1.112</ecNumber>
        <ecNumber evidence="10">4.1.3.17</ecNumber>
    </recommendedName>
    <alternativeName>
        <fullName evidence="10">Oxaloacetate decarboxylase</fullName>
    </alternativeName>
</protein>
<keyword evidence="5 9" id="KW-0479">Metal-binding</keyword>